<gene>
    <name evidence="2" type="ORF">B0H15DRAFT_861492</name>
</gene>
<dbReference type="AlphaFoldDB" id="A0AAD6XL33"/>
<evidence type="ECO:0008006" key="4">
    <source>
        <dbReference type="Google" id="ProtNLM"/>
    </source>
</evidence>
<evidence type="ECO:0000313" key="2">
    <source>
        <dbReference type="EMBL" id="KAJ7077675.1"/>
    </source>
</evidence>
<organism evidence="2 3">
    <name type="scientific">Mycena belliarum</name>
    <dbReference type="NCBI Taxonomy" id="1033014"/>
    <lineage>
        <taxon>Eukaryota</taxon>
        <taxon>Fungi</taxon>
        <taxon>Dikarya</taxon>
        <taxon>Basidiomycota</taxon>
        <taxon>Agaricomycotina</taxon>
        <taxon>Agaricomycetes</taxon>
        <taxon>Agaricomycetidae</taxon>
        <taxon>Agaricales</taxon>
        <taxon>Marasmiineae</taxon>
        <taxon>Mycenaceae</taxon>
        <taxon>Mycena</taxon>
    </lineage>
</organism>
<evidence type="ECO:0000313" key="3">
    <source>
        <dbReference type="Proteomes" id="UP001222325"/>
    </source>
</evidence>
<sequence length="444" mass="48191">MDSSTISHSQLALYPDCSLSYEARMWHIDYLAERALEAEQTGQELDAGENAEQISRFDSDYLWLDGGWVDSQAAAERFHAMETNPTSAPAKEEELEGLSSWIDGADSAHRAPAICSRVPALRSCRAEDTLDPPFLSVQKSTGSCARGSARSYPDPAYPVSTLDGRSSFDVYSDAFEPIICKGYMAGGDSFKDISETFLPFEETDSSSHTPGNIILPTAEDCSLSYADNAYQASSHEVFCKPAAFVSELSEAPSGNSTRPDSCALYSDDVSRIRLPSQTAAPEPCADSPPISAPIRELKLPLRRAPTKCQPNTAGSASSRSPSPQPPGRLPKGAYIERGQVYCGLADCAHQCRSVADLWRHRESLPHSAKRHRCPGCPSAFTRADALTRHLGTSPRCRDARMAALRDAFLETAVAKAAKERGVPGKMLKTMFRNFVVGKTRGPRG</sequence>
<protein>
    <recommendedName>
        <fullName evidence="4">C2H2-type domain-containing protein</fullName>
    </recommendedName>
</protein>
<name>A0AAD6XL33_9AGAR</name>
<evidence type="ECO:0000256" key="1">
    <source>
        <dbReference type="SAM" id="MobiDB-lite"/>
    </source>
</evidence>
<feature type="region of interest" description="Disordered" evidence="1">
    <location>
        <begin position="301"/>
        <end position="331"/>
    </location>
</feature>
<proteinExistence type="predicted"/>
<dbReference type="EMBL" id="JARJCN010000071">
    <property type="protein sequence ID" value="KAJ7077675.1"/>
    <property type="molecule type" value="Genomic_DNA"/>
</dbReference>
<accession>A0AAD6XL33</accession>
<keyword evidence="3" id="KW-1185">Reference proteome</keyword>
<dbReference type="Gene3D" id="3.30.160.60">
    <property type="entry name" value="Classic Zinc Finger"/>
    <property type="match status" value="1"/>
</dbReference>
<comment type="caution">
    <text evidence="2">The sequence shown here is derived from an EMBL/GenBank/DDBJ whole genome shotgun (WGS) entry which is preliminary data.</text>
</comment>
<reference evidence="2" key="1">
    <citation type="submission" date="2023-03" db="EMBL/GenBank/DDBJ databases">
        <title>Massive genome expansion in bonnet fungi (Mycena s.s.) driven by repeated elements and novel gene families across ecological guilds.</title>
        <authorList>
            <consortium name="Lawrence Berkeley National Laboratory"/>
            <person name="Harder C.B."/>
            <person name="Miyauchi S."/>
            <person name="Viragh M."/>
            <person name="Kuo A."/>
            <person name="Thoen E."/>
            <person name="Andreopoulos B."/>
            <person name="Lu D."/>
            <person name="Skrede I."/>
            <person name="Drula E."/>
            <person name="Henrissat B."/>
            <person name="Morin E."/>
            <person name="Kohler A."/>
            <person name="Barry K."/>
            <person name="LaButti K."/>
            <person name="Morin E."/>
            <person name="Salamov A."/>
            <person name="Lipzen A."/>
            <person name="Mereny Z."/>
            <person name="Hegedus B."/>
            <person name="Baldrian P."/>
            <person name="Stursova M."/>
            <person name="Weitz H."/>
            <person name="Taylor A."/>
            <person name="Grigoriev I.V."/>
            <person name="Nagy L.G."/>
            <person name="Martin F."/>
            <person name="Kauserud H."/>
        </authorList>
    </citation>
    <scope>NUCLEOTIDE SEQUENCE</scope>
    <source>
        <strain evidence="2">CBHHK173m</strain>
    </source>
</reference>
<dbReference type="Proteomes" id="UP001222325">
    <property type="component" value="Unassembled WGS sequence"/>
</dbReference>